<dbReference type="STRING" id="1385519.N801_08915"/>
<protein>
    <recommendedName>
        <fullName evidence="1">Hemerythrin-like domain-containing protein</fullName>
    </recommendedName>
</protein>
<dbReference type="Proteomes" id="UP000030013">
    <property type="component" value="Unassembled WGS sequence"/>
</dbReference>
<organism evidence="2 3">
    <name type="scientific">Knoellia aerolata DSM 18566</name>
    <dbReference type="NCBI Taxonomy" id="1385519"/>
    <lineage>
        <taxon>Bacteria</taxon>
        <taxon>Bacillati</taxon>
        <taxon>Actinomycetota</taxon>
        <taxon>Actinomycetes</taxon>
        <taxon>Micrococcales</taxon>
        <taxon>Intrasporangiaceae</taxon>
        <taxon>Knoellia</taxon>
    </lineage>
</organism>
<dbReference type="RefSeq" id="WP_052112825.1">
    <property type="nucleotide sequence ID" value="NZ_AVPL01000022.1"/>
</dbReference>
<name>A0A0A0JVH7_9MICO</name>
<accession>A0A0A0JVH7</accession>
<dbReference type="OrthoDB" id="5197650at2"/>
<dbReference type="CDD" id="cd12108">
    <property type="entry name" value="Hr-like"/>
    <property type="match status" value="1"/>
</dbReference>
<proteinExistence type="predicted"/>
<comment type="caution">
    <text evidence="2">The sequence shown here is derived from an EMBL/GenBank/DDBJ whole genome shotgun (WGS) entry which is preliminary data.</text>
</comment>
<sequence>MKQLDLPGQTHVAEGPHDHTGMYVMHHAFRRDLARFASGVAVTPLGEPDTWAALADRWDRFCHVLHEHHHAEDTYYWPVLDRAVTARGTDADRAEVAAMSDEHAEIDPALTALVTAFRAMSDHPCDDHRRAIEIRLVGLREVLGAHLEHEETVVLPLVQRVMTEDEFAGVEREIQKGYRLRDTPFIIGWVVHGLPPEALERFFAFSGPPFKILYAVVRRSYARREQRAFRHAGLVGVAS</sequence>
<reference evidence="2 3" key="1">
    <citation type="submission" date="2013-08" db="EMBL/GenBank/DDBJ databases">
        <title>The genome sequence of Knoellia aerolata.</title>
        <authorList>
            <person name="Zhu W."/>
            <person name="Wang G."/>
        </authorList>
    </citation>
    <scope>NUCLEOTIDE SEQUENCE [LARGE SCALE GENOMIC DNA]</scope>
    <source>
        <strain evidence="2 3">DSM 18566</strain>
    </source>
</reference>
<dbReference type="AlphaFoldDB" id="A0A0A0JVH7"/>
<evidence type="ECO:0000259" key="1">
    <source>
        <dbReference type="Pfam" id="PF01814"/>
    </source>
</evidence>
<keyword evidence="3" id="KW-1185">Reference proteome</keyword>
<dbReference type="Gene3D" id="1.20.120.520">
    <property type="entry name" value="nmb1532 protein domain like"/>
    <property type="match status" value="1"/>
</dbReference>
<dbReference type="eggNOG" id="COG3945">
    <property type="taxonomic scope" value="Bacteria"/>
</dbReference>
<dbReference type="Pfam" id="PF01814">
    <property type="entry name" value="Hemerythrin"/>
    <property type="match status" value="1"/>
</dbReference>
<evidence type="ECO:0000313" key="3">
    <source>
        <dbReference type="Proteomes" id="UP000030013"/>
    </source>
</evidence>
<evidence type="ECO:0000313" key="2">
    <source>
        <dbReference type="EMBL" id="KGN41193.1"/>
    </source>
</evidence>
<dbReference type="InterPro" id="IPR012312">
    <property type="entry name" value="Hemerythrin-like"/>
</dbReference>
<dbReference type="EMBL" id="AVPL01000022">
    <property type="protein sequence ID" value="KGN41193.1"/>
    <property type="molecule type" value="Genomic_DNA"/>
</dbReference>
<feature type="domain" description="Hemerythrin-like" evidence="1">
    <location>
        <begin position="24"/>
        <end position="158"/>
    </location>
</feature>
<gene>
    <name evidence="2" type="ORF">N801_08915</name>
</gene>